<reference evidence="1" key="1">
    <citation type="submission" date="2020-05" db="EMBL/GenBank/DDBJ databases">
        <title>WGS assembly of Panicum virgatum.</title>
        <authorList>
            <person name="Lovell J.T."/>
            <person name="Jenkins J."/>
            <person name="Shu S."/>
            <person name="Juenger T.E."/>
            <person name="Schmutz J."/>
        </authorList>
    </citation>
    <scope>NUCLEOTIDE SEQUENCE</scope>
    <source>
        <strain evidence="1">AP13</strain>
    </source>
</reference>
<proteinExistence type="predicted"/>
<organism evidence="1 2">
    <name type="scientific">Panicum virgatum</name>
    <name type="common">Blackwell switchgrass</name>
    <dbReference type="NCBI Taxonomy" id="38727"/>
    <lineage>
        <taxon>Eukaryota</taxon>
        <taxon>Viridiplantae</taxon>
        <taxon>Streptophyta</taxon>
        <taxon>Embryophyta</taxon>
        <taxon>Tracheophyta</taxon>
        <taxon>Spermatophyta</taxon>
        <taxon>Magnoliopsida</taxon>
        <taxon>Liliopsida</taxon>
        <taxon>Poales</taxon>
        <taxon>Poaceae</taxon>
        <taxon>PACMAD clade</taxon>
        <taxon>Panicoideae</taxon>
        <taxon>Panicodae</taxon>
        <taxon>Paniceae</taxon>
        <taxon>Panicinae</taxon>
        <taxon>Panicum</taxon>
        <taxon>Panicum sect. Hiantes</taxon>
    </lineage>
</organism>
<dbReference type="AlphaFoldDB" id="A0A8T0U486"/>
<dbReference type="Proteomes" id="UP000823388">
    <property type="component" value="Chromosome 3N"/>
</dbReference>
<dbReference type="EMBL" id="CM029042">
    <property type="protein sequence ID" value="KAG2617740.1"/>
    <property type="molecule type" value="Genomic_DNA"/>
</dbReference>
<evidence type="ECO:0000313" key="1">
    <source>
        <dbReference type="EMBL" id="KAG2617740.1"/>
    </source>
</evidence>
<name>A0A8T0U486_PANVG</name>
<comment type="caution">
    <text evidence="1">The sequence shown here is derived from an EMBL/GenBank/DDBJ whole genome shotgun (WGS) entry which is preliminary data.</text>
</comment>
<gene>
    <name evidence="1" type="ORF">PVAP13_3NG183309</name>
</gene>
<protein>
    <submittedName>
        <fullName evidence="1">Uncharacterized protein</fullName>
    </submittedName>
</protein>
<sequence length="64" mass="7503">MDTGGRRGSKRPRLRDDCSSQTAIPIVPWRWAVHFPMSQTRLNLLLQRDLGQQQQTHLMQGFQR</sequence>
<keyword evidence="2" id="KW-1185">Reference proteome</keyword>
<evidence type="ECO:0000313" key="2">
    <source>
        <dbReference type="Proteomes" id="UP000823388"/>
    </source>
</evidence>
<accession>A0A8T0U486</accession>